<reference evidence="1 2" key="1">
    <citation type="submission" date="2019-11" db="EMBL/GenBank/DDBJ databases">
        <title>Whole-genome sequence of a the green, strictly anaerobic photosynthetic bacterium Heliobacillus mobilis DSM 6151.</title>
        <authorList>
            <person name="Kyndt J.A."/>
            <person name="Meyer T.E."/>
        </authorList>
    </citation>
    <scope>NUCLEOTIDE SEQUENCE [LARGE SCALE GENOMIC DNA]</scope>
    <source>
        <strain evidence="1 2">DSM 6151</strain>
    </source>
</reference>
<evidence type="ECO:0000313" key="2">
    <source>
        <dbReference type="Proteomes" id="UP000430670"/>
    </source>
</evidence>
<keyword evidence="2" id="KW-1185">Reference proteome</keyword>
<dbReference type="Proteomes" id="UP000430670">
    <property type="component" value="Unassembled WGS sequence"/>
</dbReference>
<protein>
    <recommendedName>
        <fullName evidence="3">Inhibitor of sigma-G Gin</fullName>
    </recommendedName>
</protein>
<accession>A0A6I3SHV3</accession>
<proteinExistence type="predicted"/>
<gene>
    <name evidence="1" type="ORF">GJ688_05465</name>
</gene>
<dbReference type="RefSeq" id="WP_155475534.1">
    <property type="nucleotide sequence ID" value="NZ_WNKU01000004.1"/>
</dbReference>
<evidence type="ECO:0008006" key="3">
    <source>
        <dbReference type="Google" id="ProtNLM"/>
    </source>
</evidence>
<name>A0A6I3SHV3_HELMO</name>
<comment type="caution">
    <text evidence="1">The sequence shown here is derived from an EMBL/GenBank/DDBJ whole genome shotgun (WGS) entry which is preliminary data.</text>
</comment>
<dbReference type="Pfam" id="PF10764">
    <property type="entry name" value="Gin"/>
    <property type="match status" value="1"/>
</dbReference>
<evidence type="ECO:0000313" key="1">
    <source>
        <dbReference type="EMBL" id="MTV48431.1"/>
    </source>
</evidence>
<sequence length="77" mass="8635">MNLGNVLPVCSACRCTPPEGLTGGIWLKGLFLCGDCLKNLSEWQENERPYLLLKESLAGLWRHHPAWRQHLAYGGKS</sequence>
<dbReference type="AlphaFoldDB" id="A0A6I3SHV3"/>
<dbReference type="OrthoDB" id="2083794at2"/>
<dbReference type="EMBL" id="WNKU01000004">
    <property type="protein sequence ID" value="MTV48431.1"/>
    <property type="molecule type" value="Genomic_DNA"/>
</dbReference>
<dbReference type="InterPro" id="IPR019700">
    <property type="entry name" value="Sigma-G_inhibitor_Gin"/>
</dbReference>
<organism evidence="1 2">
    <name type="scientific">Heliobacterium mobile</name>
    <name type="common">Heliobacillus mobilis</name>
    <dbReference type="NCBI Taxonomy" id="28064"/>
    <lineage>
        <taxon>Bacteria</taxon>
        <taxon>Bacillati</taxon>
        <taxon>Bacillota</taxon>
        <taxon>Clostridia</taxon>
        <taxon>Eubacteriales</taxon>
        <taxon>Heliobacteriaceae</taxon>
        <taxon>Heliobacterium</taxon>
    </lineage>
</organism>